<evidence type="ECO:0008006" key="3">
    <source>
        <dbReference type="Google" id="ProtNLM"/>
    </source>
</evidence>
<dbReference type="AlphaFoldDB" id="A0A1H1KLB5"/>
<dbReference type="RefSeq" id="WP_090812793.1">
    <property type="nucleotide sequence ID" value="NZ_FNKX01000005.1"/>
</dbReference>
<evidence type="ECO:0000313" key="1">
    <source>
        <dbReference type="EMBL" id="SDR62790.1"/>
    </source>
</evidence>
<dbReference type="EMBL" id="FNKX01000005">
    <property type="protein sequence ID" value="SDR62790.1"/>
    <property type="molecule type" value="Genomic_DNA"/>
</dbReference>
<name>A0A1H1KLB5_9BURK</name>
<protein>
    <recommendedName>
        <fullName evidence="3">Shufflon protein, N-terminal constant region</fullName>
    </recommendedName>
</protein>
<sequence>MGSLLEMMFVLLGSAILTVQGIKLDIEHQRATMLALEGQNEATLVTAFQGWITDNFGTILTQYAASNIATVTPPTIAQLVTAGNLKQAHKSGPYWGGAYVTTMTMVPSGCTQTAGDCHVAFTMYPNTQLLKGGKPDVAGAAQIALAGSKLAGTSQFGYSNAQSPAQITGINGSFTASNPLGSKAASIMATNGPDTDGNSVYIRRDGSLTWTGDQDVNNVSLKNVNDIKAQTLEASGAVTAASVAATGAVTAATMTATGAIKGNSVTSTTTLQAGNIAVPRAACTPNGLIGSNSDGSGQQLTCQYGIWLPTGGQLLRMGYFPVNNGSTVPKPTCPAGGTPIVEPTPWSWYVNTSATVNFNATDYGTYWYITITDGGGAGIQGSGTAGTYCSY</sequence>
<evidence type="ECO:0000313" key="2">
    <source>
        <dbReference type="Proteomes" id="UP000199365"/>
    </source>
</evidence>
<dbReference type="STRING" id="157910.SAMN05445850_8431"/>
<keyword evidence="2" id="KW-1185">Reference proteome</keyword>
<dbReference type="Proteomes" id="UP000199365">
    <property type="component" value="Unassembled WGS sequence"/>
</dbReference>
<proteinExistence type="predicted"/>
<organism evidence="1 2">
    <name type="scientific">Paraburkholderia tuberum</name>
    <dbReference type="NCBI Taxonomy" id="157910"/>
    <lineage>
        <taxon>Bacteria</taxon>
        <taxon>Pseudomonadati</taxon>
        <taxon>Pseudomonadota</taxon>
        <taxon>Betaproteobacteria</taxon>
        <taxon>Burkholderiales</taxon>
        <taxon>Burkholderiaceae</taxon>
        <taxon>Paraburkholderia</taxon>
    </lineage>
</organism>
<accession>A0A1H1KLB5</accession>
<gene>
    <name evidence="1" type="ORF">SAMN05445850_8431</name>
</gene>
<reference evidence="2" key="1">
    <citation type="submission" date="2016-10" db="EMBL/GenBank/DDBJ databases">
        <authorList>
            <person name="Varghese N."/>
            <person name="Submissions S."/>
        </authorList>
    </citation>
    <scope>NUCLEOTIDE SEQUENCE [LARGE SCALE GENOMIC DNA]</scope>
    <source>
        <strain evidence="2">DUS833</strain>
    </source>
</reference>